<gene>
    <name evidence="2" type="ORF">OJ930_12515</name>
</gene>
<dbReference type="Pfam" id="PF16268">
    <property type="entry name" value="DUF4921"/>
    <property type="match status" value="1"/>
</dbReference>
<dbReference type="AlphaFoldDB" id="A0AAW5TK66"/>
<evidence type="ECO:0000313" key="3">
    <source>
        <dbReference type="Proteomes" id="UP001208853"/>
    </source>
</evidence>
<dbReference type="Gene3D" id="3.30.428.10">
    <property type="entry name" value="HIT-like"/>
    <property type="match status" value="1"/>
</dbReference>
<feature type="non-terminal residue" evidence="2">
    <location>
        <position position="77"/>
    </location>
</feature>
<dbReference type="InterPro" id="IPR032576">
    <property type="entry name" value="DUF4921"/>
</dbReference>
<accession>A0AAW5TK66</accession>
<evidence type="ECO:0000313" key="2">
    <source>
        <dbReference type="EMBL" id="MCW1073791.1"/>
    </source>
</evidence>
<protein>
    <submittedName>
        <fullName evidence="2">DUF4921 family protein</fullName>
    </submittedName>
</protein>
<proteinExistence type="predicted"/>
<evidence type="ECO:0000259" key="1">
    <source>
        <dbReference type="Pfam" id="PF16268"/>
    </source>
</evidence>
<name>A0AAW5TK66_STRAP</name>
<feature type="domain" description="DUF4921" evidence="1">
    <location>
        <begin position="1"/>
        <end position="77"/>
    </location>
</feature>
<reference evidence="2" key="1">
    <citation type="submission" date="2022-10" db="EMBL/GenBank/DDBJ databases">
        <title>Comparative genomic study of S. anginosus.</title>
        <authorList>
            <person name="Prasad A."/>
            <person name="Ene A."/>
            <person name="Jablonska S."/>
            <person name="Du J."/>
            <person name="Wolfe A.J."/>
            <person name="Putonti C."/>
        </authorList>
    </citation>
    <scope>NUCLEOTIDE SEQUENCE</scope>
    <source>
        <strain evidence="2">UMB6888</strain>
    </source>
</reference>
<feature type="non-terminal residue" evidence="2">
    <location>
        <position position="1"/>
    </location>
</feature>
<dbReference type="EMBL" id="JAPAIK010000602">
    <property type="protein sequence ID" value="MCW1073791.1"/>
    <property type="molecule type" value="Genomic_DNA"/>
</dbReference>
<organism evidence="2 3">
    <name type="scientific">Streptococcus anginosus</name>
    <dbReference type="NCBI Taxonomy" id="1328"/>
    <lineage>
        <taxon>Bacteria</taxon>
        <taxon>Bacillati</taxon>
        <taxon>Bacillota</taxon>
        <taxon>Bacilli</taxon>
        <taxon>Lactobacillales</taxon>
        <taxon>Streptococcaceae</taxon>
        <taxon>Streptococcus</taxon>
        <taxon>Streptococcus anginosus group</taxon>
    </lineage>
</organism>
<dbReference type="Proteomes" id="UP001208853">
    <property type="component" value="Unassembled WGS sequence"/>
</dbReference>
<dbReference type="SUPFAM" id="SSF54197">
    <property type="entry name" value="HIT-like"/>
    <property type="match status" value="1"/>
</dbReference>
<sequence>LIIGRHHYVPGSDSTANRAGSGTLTPAEHYWYFLLTADAMRDLYEQNRYVKYVQVFQNWLRPAGASFEHLHKQLVSI</sequence>
<dbReference type="InterPro" id="IPR036265">
    <property type="entry name" value="HIT-like_sf"/>
</dbReference>
<comment type="caution">
    <text evidence="2">The sequence shown here is derived from an EMBL/GenBank/DDBJ whole genome shotgun (WGS) entry which is preliminary data.</text>
</comment>